<accession>A0A931N471</accession>
<name>A0A931N471_9NOCA</name>
<keyword evidence="2" id="KW-1185">Reference proteome</keyword>
<dbReference type="EMBL" id="JADMLG010000006">
    <property type="protein sequence ID" value="MBH0777951.1"/>
    <property type="molecule type" value="Genomic_DNA"/>
</dbReference>
<comment type="caution">
    <text evidence="1">The sequence shown here is derived from an EMBL/GenBank/DDBJ whole genome shotgun (WGS) entry which is preliminary data.</text>
</comment>
<reference evidence="1" key="1">
    <citation type="submission" date="2020-11" db="EMBL/GenBank/DDBJ databases">
        <title>Nocardia NEAU-351.nov., a novel actinomycete isolated from the cow dung.</title>
        <authorList>
            <person name="Zhang X."/>
        </authorList>
    </citation>
    <scope>NUCLEOTIDE SEQUENCE</scope>
    <source>
        <strain evidence="1">NEAU-351</strain>
    </source>
</reference>
<gene>
    <name evidence="1" type="ORF">IT779_16870</name>
</gene>
<proteinExistence type="predicted"/>
<dbReference type="Gene3D" id="3.30.530.20">
    <property type="match status" value="1"/>
</dbReference>
<dbReference type="Pfam" id="PF10604">
    <property type="entry name" value="Polyketide_cyc2"/>
    <property type="match status" value="1"/>
</dbReference>
<dbReference type="Proteomes" id="UP000655751">
    <property type="component" value="Unassembled WGS sequence"/>
</dbReference>
<dbReference type="SUPFAM" id="SSF55961">
    <property type="entry name" value="Bet v1-like"/>
    <property type="match status" value="1"/>
</dbReference>
<dbReference type="AlphaFoldDB" id="A0A931N471"/>
<dbReference type="CDD" id="cd07821">
    <property type="entry name" value="PYR_PYL_RCAR_like"/>
    <property type="match status" value="1"/>
</dbReference>
<evidence type="ECO:0000313" key="2">
    <source>
        <dbReference type="Proteomes" id="UP000655751"/>
    </source>
</evidence>
<protein>
    <submittedName>
        <fullName evidence="1">SRPBCC family protein</fullName>
    </submittedName>
</protein>
<evidence type="ECO:0000313" key="1">
    <source>
        <dbReference type="EMBL" id="MBH0777951.1"/>
    </source>
</evidence>
<organism evidence="1 2">
    <name type="scientific">Nocardia bovistercoris</name>
    <dbReference type="NCBI Taxonomy" id="2785916"/>
    <lineage>
        <taxon>Bacteria</taxon>
        <taxon>Bacillati</taxon>
        <taxon>Actinomycetota</taxon>
        <taxon>Actinomycetes</taxon>
        <taxon>Mycobacteriales</taxon>
        <taxon>Nocardiaceae</taxon>
        <taxon>Nocardia</taxon>
    </lineage>
</organism>
<dbReference type="RefSeq" id="WP_196150263.1">
    <property type="nucleotide sequence ID" value="NZ_JADMLG010000006.1"/>
</dbReference>
<dbReference type="InterPro" id="IPR019587">
    <property type="entry name" value="Polyketide_cyclase/dehydratase"/>
</dbReference>
<dbReference type="InterPro" id="IPR023393">
    <property type="entry name" value="START-like_dom_sf"/>
</dbReference>
<sequence length="150" mass="16909">METVTVERTIAAPPSAVFDWISNAHNYTRIGMVLHERLAVRGDTAPYGRGAVRVLIWAVGCFWERITAYDPPHSFEYHVYRSIPPSRHEGGRVDFAAAEDGGTRVRWTTTAELRLPLAGAYLTRRVMRPLLRYAFDRVLDEAARAVAPGR</sequence>